<dbReference type="AlphaFoldDB" id="A0A554VC29"/>
<dbReference type="Proteomes" id="UP000318833">
    <property type="component" value="Unassembled WGS sequence"/>
</dbReference>
<comment type="caution">
    <text evidence="3">The sequence shown here is derived from an EMBL/GenBank/DDBJ whole genome shotgun (WGS) entry which is preliminary data.</text>
</comment>
<dbReference type="InterPro" id="IPR000801">
    <property type="entry name" value="Esterase-like"/>
</dbReference>
<evidence type="ECO:0000256" key="2">
    <source>
        <dbReference type="ARBA" id="ARBA00022801"/>
    </source>
</evidence>
<keyword evidence="4" id="KW-1185">Reference proteome</keyword>
<comment type="similarity">
    <text evidence="1">Belongs to the esterase D family.</text>
</comment>
<dbReference type="OrthoDB" id="9784036at2"/>
<protein>
    <recommendedName>
        <fullName evidence="5">Alpha/beta hydrolase</fullName>
    </recommendedName>
</protein>
<dbReference type="PANTHER" id="PTHR40841">
    <property type="entry name" value="SIDEROPHORE TRIACETYLFUSARININE C ESTERASE"/>
    <property type="match status" value="1"/>
</dbReference>
<evidence type="ECO:0000313" key="3">
    <source>
        <dbReference type="EMBL" id="TSE04192.1"/>
    </source>
</evidence>
<dbReference type="InterPro" id="IPR029058">
    <property type="entry name" value="AB_hydrolase_fold"/>
</dbReference>
<dbReference type="InterPro" id="IPR052558">
    <property type="entry name" value="Siderophore_Hydrolase_D"/>
</dbReference>
<gene>
    <name evidence="3" type="ORF">FOF46_27190</name>
</gene>
<keyword evidence="2" id="KW-0378">Hydrolase</keyword>
<dbReference type="EMBL" id="VLNR01000086">
    <property type="protein sequence ID" value="TSE04192.1"/>
    <property type="molecule type" value="Genomic_DNA"/>
</dbReference>
<dbReference type="RefSeq" id="WP_143918662.1">
    <property type="nucleotide sequence ID" value="NZ_CANMIK010000058.1"/>
</dbReference>
<accession>A0A554VC29</accession>
<dbReference type="Gene3D" id="3.40.50.1820">
    <property type="entry name" value="alpha/beta hydrolase"/>
    <property type="match status" value="1"/>
</dbReference>
<dbReference type="Pfam" id="PF00756">
    <property type="entry name" value="Esterase"/>
    <property type="match status" value="1"/>
</dbReference>
<dbReference type="PANTHER" id="PTHR40841:SF2">
    <property type="entry name" value="SIDEROPHORE-DEGRADING ESTERASE (EUROFUNG)"/>
    <property type="match status" value="1"/>
</dbReference>
<organism evidence="3 4">
    <name type="scientific">Aquimarina algiphila</name>
    <dbReference type="NCBI Taxonomy" id="2047982"/>
    <lineage>
        <taxon>Bacteria</taxon>
        <taxon>Pseudomonadati</taxon>
        <taxon>Bacteroidota</taxon>
        <taxon>Flavobacteriia</taxon>
        <taxon>Flavobacteriales</taxon>
        <taxon>Flavobacteriaceae</taxon>
        <taxon>Aquimarina</taxon>
    </lineage>
</organism>
<evidence type="ECO:0000313" key="4">
    <source>
        <dbReference type="Proteomes" id="UP000318833"/>
    </source>
</evidence>
<dbReference type="SUPFAM" id="SSF53474">
    <property type="entry name" value="alpha/beta-Hydrolases"/>
    <property type="match status" value="1"/>
</dbReference>
<evidence type="ECO:0008006" key="5">
    <source>
        <dbReference type="Google" id="ProtNLM"/>
    </source>
</evidence>
<name>A0A554VC29_9FLAO</name>
<reference evidence="3 4" key="1">
    <citation type="submission" date="2019-07" db="EMBL/GenBank/DDBJ databases">
        <title>The draft genome sequence of Aquimarina algiphila M91.</title>
        <authorList>
            <person name="Meng X."/>
        </authorList>
    </citation>
    <scope>NUCLEOTIDE SEQUENCE [LARGE SCALE GENOMIC DNA]</scope>
    <source>
        <strain evidence="3 4">M91</strain>
    </source>
</reference>
<dbReference type="GO" id="GO:0016788">
    <property type="term" value="F:hydrolase activity, acting on ester bonds"/>
    <property type="evidence" value="ECO:0007669"/>
    <property type="project" value="TreeGrafter"/>
</dbReference>
<evidence type="ECO:0000256" key="1">
    <source>
        <dbReference type="ARBA" id="ARBA00005622"/>
    </source>
</evidence>
<proteinExistence type="inferred from homology"/>
<sequence>MKILKNHVHIIYTLILFVFLLSQLSNAQVISKEPEDLFIVGTESIRFRSEINNSDYTLHINLPENYINDPTKTYPVFYALDGYRIFGVTTHIYKGIWDDGFAPEIIIVGITNSGSKTSPTLHRTRDLTPTAIERISTSGGASTFLKVLSDEIIPLIDRNYRSDKTNRTLAGTSFAGLFTHYTLFTQPSLFTNYIINNPTLWWDDDYPYQLEEAFYQKNKSLHANVIFLNSEYNDMPKAIKMFDQIKRHNYNHLTLGFRMIENMGHLGGEAEAMNQGMRFAYKRPAIKVPEKALKQYCGTFQDGAYVREIVIRDGELTLIRTGDVQGAKIQVINETEFAILGRYFDFHFNRDEKGNVISFSSQFDTDPSRTRTAIKIK</sequence>